<evidence type="ECO:0000256" key="1">
    <source>
        <dbReference type="SAM" id="MobiDB-lite"/>
    </source>
</evidence>
<name>A0ABS8TQD8_DATST</name>
<reference evidence="2 3" key="1">
    <citation type="journal article" date="2021" name="BMC Genomics">
        <title>Datura genome reveals duplications of psychoactive alkaloid biosynthetic genes and high mutation rate following tissue culture.</title>
        <authorList>
            <person name="Rajewski A."/>
            <person name="Carter-House D."/>
            <person name="Stajich J."/>
            <person name="Litt A."/>
        </authorList>
    </citation>
    <scope>NUCLEOTIDE SEQUENCE [LARGE SCALE GENOMIC DNA]</scope>
    <source>
        <strain evidence="2">AR-01</strain>
    </source>
</reference>
<feature type="region of interest" description="Disordered" evidence="1">
    <location>
        <begin position="1"/>
        <end position="22"/>
    </location>
</feature>
<keyword evidence="3" id="KW-1185">Reference proteome</keyword>
<organism evidence="2 3">
    <name type="scientific">Datura stramonium</name>
    <name type="common">Jimsonweed</name>
    <name type="synonym">Common thornapple</name>
    <dbReference type="NCBI Taxonomy" id="4076"/>
    <lineage>
        <taxon>Eukaryota</taxon>
        <taxon>Viridiplantae</taxon>
        <taxon>Streptophyta</taxon>
        <taxon>Embryophyta</taxon>
        <taxon>Tracheophyta</taxon>
        <taxon>Spermatophyta</taxon>
        <taxon>Magnoliopsida</taxon>
        <taxon>eudicotyledons</taxon>
        <taxon>Gunneridae</taxon>
        <taxon>Pentapetalae</taxon>
        <taxon>asterids</taxon>
        <taxon>lamiids</taxon>
        <taxon>Solanales</taxon>
        <taxon>Solanaceae</taxon>
        <taxon>Solanoideae</taxon>
        <taxon>Datureae</taxon>
        <taxon>Datura</taxon>
    </lineage>
</organism>
<protein>
    <submittedName>
        <fullName evidence="2">Uncharacterized protein</fullName>
    </submittedName>
</protein>
<evidence type="ECO:0000313" key="2">
    <source>
        <dbReference type="EMBL" id="MCD7473104.1"/>
    </source>
</evidence>
<accession>A0ABS8TQD8</accession>
<dbReference type="Proteomes" id="UP000823775">
    <property type="component" value="Unassembled WGS sequence"/>
</dbReference>
<dbReference type="EMBL" id="JACEIK010001919">
    <property type="protein sequence ID" value="MCD7473104.1"/>
    <property type="molecule type" value="Genomic_DNA"/>
</dbReference>
<sequence>MDSKEEKVDNREDVRKSGETPVQTPVGFRPLFGICVTSTVRGSEPVTHCLISGGVIVWPVYCFQSASQRRSAYTIRRLAGAPPVLPVL</sequence>
<feature type="compositionally biased region" description="Basic and acidic residues" evidence="1">
    <location>
        <begin position="1"/>
        <end position="18"/>
    </location>
</feature>
<proteinExistence type="predicted"/>
<comment type="caution">
    <text evidence="2">The sequence shown here is derived from an EMBL/GenBank/DDBJ whole genome shotgun (WGS) entry which is preliminary data.</text>
</comment>
<evidence type="ECO:0000313" key="3">
    <source>
        <dbReference type="Proteomes" id="UP000823775"/>
    </source>
</evidence>
<gene>
    <name evidence="2" type="ORF">HAX54_014699</name>
</gene>